<organism evidence="2 3">
    <name type="scientific">Gonapodya prolifera (strain JEL478)</name>
    <name type="common">Monoblepharis prolifera</name>
    <dbReference type="NCBI Taxonomy" id="1344416"/>
    <lineage>
        <taxon>Eukaryota</taxon>
        <taxon>Fungi</taxon>
        <taxon>Fungi incertae sedis</taxon>
        <taxon>Chytridiomycota</taxon>
        <taxon>Chytridiomycota incertae sedis</taxon>
        <taxon>Monoblepharidomycetes</taxon>
        <taxon>Monoblepharidales</taxon>
        <taxon>Gonapodyaceae</taxon>
        <taxon>Gonapodya</taxon>
    </lineage>
</organism>
<keyword evidence="1" id="KW-0812">Transmembrane</keyword>
<dbReference type="EMBL" id="KQ965731">
    <property type="protein sequence ID" value="KXS22494.1"/>
    <property type="molecule type" value="Genomic_DNA"/>
</dbReference>
<keyword evidence="1" id="KW-1133">Transmembrane helix</keyword>
<evidence type="ECO:0000256" key="1">
    <source>
        <dbReference type="SAM" id="Phobius"/>
    </source>
</evidence>
<reference evidence="2 3" key="1">
    <citation type="journal article" date="2015" name="Genome Biol. Evol.">
        <title>Phylogenomic analyses indicate that early fungi evolved digesting cell walls of algal ancestors of land plants.</title>
        <authorList>
            <person name="Chang Y."/>
            <person name="Wang S."/>
            <person name="Sekimoto S."/>
            <person name="Aerts A.L."/>
            <person name="Choi C."/>
            <person name="Clum A."/>
            <person name="LaButti K.M."/>
            <person name="Lindquist E.A."/>
            <person name="Yee Ngan C."/>
            <person name="Ohm R.A."/>
            <person name="Salamov A.A."/>
            <person name="Grigoriev I.V."/>
            <person name="Spatafora J.W."/>
            <person name="Berbee M.L."/>
        </authorList>
    </citation>
    <scope>NUCLEOTIDE SEQUENCE [LARGE SCALE GENOMIC DNA]</scope>
    <source>
        <strain evidence="2 3">JEL478</strain>
    </source>
</reference>
<dbReference type="Proteomes" id="UP000070544">
    <property type="component" value="Unassembled WGS sequence"/>
</dbReference>
<proteinExistence type="predicted"/>
<feature type="transmembrane region" description="Helical" evidence="1">
    <location>
        <begin position="56"/>
        <end position="74"/>
    </location>
</feature>
<dbReference type="OrthoDB" id="533074at2759"/>
<evidence type="ECO:0000313" key="3">
    <source>
        <dbReference type="Proteomes" id="UP000070544"/>
    </source>
</evidence>
<dbReference type="AlphaFoldDB" id="A0A139B0I9"/>
<accession>A0A139B0I9</accession>
<feature type="transmembrane region" description="Helical" evidence="1">
    <location>
        <begin position="24"/>
        <end position="44"/>
    </location>
</feature>
<gene>
    <name evidence="2" type="ORF">M427DRAFT_486429</name>
</gene>
<keyword evidence="3" id="KW-1185">Reference proteome</keyword>
<sequence length="202" mass="21832">MPVDASNMKADESSTFPSLTCSPISLIGLSYLSLMSLSFAGIFFSSLPPSQKAIRFRLYGQGLTLAAVGAAAIVEGYRLRDRIPAGPGTRETRMVVDDSGELVEESRVQAAERLCARSFRLFSDCVALNSPSHPPCLTRRTQLLECLGPKLAGGEFRDFARCRASVLSTGRWQGRTDCTELEDILVLALKSVRGGKGLQDLA</sequence>
<name>A0A139B0I9_GONPJ</name>
<keyword evidence="1" id="KW-0472">Membrane</keyword>
<evidence type="ECO:0000313" key="2">
    <source>
        <dbReference type="EMBL" id="KXS22494.1"/>
    </source>
</evidence>
<protein>
    <submittedName>
        <fullName evidence="2">Uncharacterized protein</fullName>
    </submittedName>
</protein>